<feature type="compositionally biased region" description="Basic and acidic residues" evidence="1">
    <location>
        <begin position="82"/>
        <end position="101"/>
    </location>
</feature>
<organism evidence="2 3">
    <name type="scientific">Mycena albidolilacea</name>
    <dbReference type="NCBI Taxonomy" id="1033008"/>
    <lineage>
        <taxon>Eukaryota</taxon>
        <taxon>Fungi</taxon>
        <taxon>Dikarya</taxon>
        <taxon>Basidiomycota</taxon>
        <taxon>Agaricomycotina</taxon>
        <taxon>Agaricomycetes</taxon>
        <taxon>Agaricomycetidae</taxon>
        <taxon>Agaricales</taxon>
        <taxon>Marasmiineae</taxon>
        <taxon>Mycenaceae</taxon>
        <taxon>Mycena</taxon>
    </lineage>
</organism>
<accession>A0AAD7A841</accession>
<feature type="region of interest" description="Disordered" evidence="1">
    <location>
        <begin position="1"/>
        <end position="24"/>
    </location>
</feature>
<feature type="region of interest" description="Disordered" evidence="1">
    <location>
        <begin position="80"/>
        <end position="101"/>
    </location>
</feature>
<protein>
    <submittedName>
        <fullName evidence="2">Uncharacterized protein</fullName>
    </submittedName>
</protein>
<gene>
    <name evidence="2" type="ORF">DFH08DRAFT_694590</name>
</gene>
<evidence type="ECO:0000313" key="3">
    <source>
        <dbReference type="Proteomes" id="UP001218218"/>
    </source>
</evidence>
<dbReference type="EMBL" id="JARIHO010000013">
    <property type="protein sequence ID" value="KAJ7351549.1"/>
    <property type="molecule type" value="Genomic_DNA"/>
</dbReference>
<dbReference type="Proteomes" id="UP001218218">
    <property type="component" value="Unassembled WGS sequence"/>
</dbReference>
<comment type="caution">
    <text evidence="2">The sequence shown here is derived from an EMBL/GenBank/DDBJ whole genome shotgun (WGS) entry which is preliminary data.</text>
</comment>
<sequence length="313" mass="35357">MSIPLGSTSSNTNGGPRARLLSDPNTTICPDFSSDTFKTIRLQLAGANGDKAAVISDLQSSWKEDNDRLKVQWDAQVATDRQAQEAEDARLQQEADRATADAARIAEEEKLEAEKKKPKLGDFDVNSAPPSFVESPISPFAQRKLERKEYCPLWPFTPSGLKEAADARLSSNDDVSSLRLARDDENQLTVQSGPSSSTHKNMTRDEHLTWRQFFLGSNRYIKEIIRARWPEGHVQALTQPFYALDQNDLHSLEDDGENILKIYADRYRADWFWTLGTEQSFNIAIIKEEAIGKLADEYFAKKRKRITDESQAM</sequence>
<reference evidence="2" key="1">
    <citation type="submission" date="2023-03" db="EMBL/GenBank/DDBJ databases">
        <title>Massive genome expansion in bonnet fungi (Mycena s.s.) driven by repeated elements and novel gene families across ecological guilds.</title>
        <authorList>
            <consortium name="Lawrence Berkeley National Laboratory"/>
            <person name="Harder C.B."/>
            <person name="Miyauchi S."/>
            <person name="Viragh M."/>
            <person name="Kuo A."/>
            <person name="Thoen E."/>
            <person name="Andreopoulos B."/>
            <person name="Lu D."/>
            <person name="Skrede I."/>
            <person name="Drula E."/>
            <person name="Henrissat B."/>
            <person name="Morin E."/>
            <person name="Kohler A."/>
            <person name="Barry K."/>
            <person name="LaButti K."/>
            <person name="Morin E."/>
            <person name="Salamov A."/>
            <person name="Lipzen A."/>
            <person name="Mereny Z."/>
            <person name="Hegedus B."/>
            <person name="Baldrian P."/>
            <person name="Stursova M."/>
            <person name="Weitz H."/>
            <person name="Taylor A."/>
            <person name="Grigoriev I.V."/>
            <person name="Nagy L.G."/>
            <person name="Martin F."/>
            <person name="Kauserud H."/>
        </authorList>
    </citation>
    <scope>NUCLEOTIDE SEQUENCE</scope>
    <source>
        <strain evidence="2">CBHHK002</strain>
    </source>
</reference>
<evidence type="ECO:0000313" key="2">
    <source>
        <dbReference type="EMBL" id="KAJ7351549.1"/>
    </source>
</evidence>
<name>A0AAD7A841_9AGAR</name>
<dbReference type="AlphaFoldDB" id="A0AAD7A841"/>
<keyword evidence="3" id="KW-1185">Reference proteome</keyword>
<proteinExistence type="predicted"/>
<evidence type="ECO:0000256" key="1">
    <source>
        <dbReference type="SAM" id="MobiDB-lite"/>
    </source>
</evidence>
<feature type="compositionally biased region" description="Polar residues" evidence="1">
    <location>
        <begin position="1"/>
        <end position="14"/>
    </location>
</feature>